<dbReference type="GO" id="GO:0000156">
    <property type="term" value="F:phosphorelay response regulator activity"/>
    <property type="evidence" value="ECO:0007669"/>
    <property type="project" value="TreeGrafter"/>
</dbReference>
<dbReference type="GO" id="GO:0005829">
    <property type="term" value="C:cytosol"/>
    <property type="evidence" value="ECO:0007669"/>
    <property type="project" value="TreeGrafter"/>
</dbReference>
<dbReference type="GO" id="GO:0006355">
    <property type="term" value="P:regulation of DNA-templated transcription"/>
    <property type="evidence" value="ECO:0007669"/>
    <property type="project" value="TreeGrafter"/>
</dbReference>
<proteinExistence type="predicted"/>
<keyword evidence="5" id="KW-0804">Transcription</keyword>
<evidence type="ECO:0000256" key="1">
    <source>
        <dbReference type="ARBA" id="ARBA00022553"/>
    </source>
</evidence>
<comment type="caution">
    <text evidence="8">The sequence shown here is derived from an EMBL/GenBank/DDBJ whole genome shotgun (WGS) entry which is preliminary data.</text>
</comment>
<evidence type="ECO:0000256" key="4">
    <source>
        <dbReference type="ARBA" id="ARBA00023125"/>
    </source>
</evidence>
<evidence type="ECO:0000256" key="3">
    <source>
        <dbReference type="ARBA" id="ARBA00023015"/>
    </source>
</evidence>
<dbReference type="FunFam" id="3.40.50.2300:FF:000008">
    <property type="entry name" value="Two-component response regulator OmpR"/>
    <property type="match status" value="1"/>
</dbReference>
<evidence type="ECO:0000259" key="7">
    <source>
        <dbReference type="PROSITE" id="PS50110"/>
    </source>
</evidence>
<dbReference type="PANTHER" id="PTHR48111:SF4">
    <property type="entry name" value="DNA-BINDING DUAL TRANSCRIPTIONAL REGULATOR OMPR"/>
    <property type="match status" value="1"/>
</dbReference>
<dbReference type="Gene3D" id="3.40.50.2300">
    <property type="match status" value="1"/>
</dbReference>
<evidence type="ECO:0000313" key="8">
    <source>
        <dbReference type="EMBL" id="RCI74270.1"/>
    </source>
</evidence>
<keyword evidence="1 6" id="KW-0597">Phosphoprotein</keyword>
<feature type="modified residue" description="4-aspartylphosphate" evidence="6">
    <location>
        <position position="61"/>
    </location>
</feature>
<protein>
    <submittedName>
        <fullName evidence="8">Response regulator</fullName>
    </submittedName>
</protein>
<keyword evidence="3" id="KW-0805">Transcription regulation</keyword>
<dbReference type="PROSITE" id="PS50110">
    <property type="entry name" value="RESPONSE_REGULATORY"/>
    <property type="match status" value="1"/>
</dbReference>
<dbReference type="Pfam" id="PF00072">
    <property type="entry name" value="Response_reg"/>
    <property type="match status" value="1"/>
</dbReference>
<evidence type="ECO:0000313" key="9">
    <source>
        <dbReference type="Proteomes" id="UP000253594"/>
    </source>
</evidence>
<keyword evidence="2" id="KW-0902">Two-component regulatory system</keyword>
<name>A0A367MA54_PSEAI</name>
<dbReference type="InterPro" id="IPR001789">
    <property type="entry name" value="Sig_transdc_resp-reg_receiver"/>
</dbReference>
<organism evidence="8 9">
    <name type="scientific">Pseudomonas aeruginosa</name>
    <dbReference type="NCBI Taxonomy" id="287"/>
    <lineage>
        <taxon>Bacteria</taxon>
        <taxon>Pseudomonadati</taxon>
        <taxon>Pseudomonadota</taxon>
        <taxon>Gammaproteobacteria</taxon>
        <taxon>Pseudomonadales</taxon>
        <taxon>Pseudomonadaceae</taxon>
        <taxon>Pseudomonas</taxon>
    </lineage>
</organism>
<dbReference type="PANTHER" id="PTHR48111">
    <property type="entry name" value="REGULATOR OF RPOS"/>
    <property type="match status" value="1"/>
</dbReference>
<sequence length="81" mass="9386">MSNPAALAEGEKILVVDDDARLRRLLERFLDEQGYRVRAVENTEQMDRLLSRELFQLVVLDLMLPGEDGLTACRRLREQNN</sequence>
<dbReference type="InterPro" id="IPR011006">
    <property type="entry name" value="CheY-like_superfamily"/>
</dbReference>
<feature type="non-terminal residue" evidence="8">
    <location>
        <position position="81"/>
    </location>
</feature>
<dbReference type="GO" id="GO:0032993">
    <property type="term" value="C:protein-DNA complex"/>
    <property type="evidence" value="ECO:0007669"/>
    <property type="project" value="TreeGrafter"/>
</dbReference>
<evidence type="ECO:0000256" key="2">
    <source>
        <dbReference type="ARBA" id="ARBA00023012"/>
    </source>
</evidence>
<dbReference type="EMBL" id="QORE01000408">
    <property type="protein sequence ID" value="RCI74270.1"/>
    <property type="molecule type" value="Genomic_DNA"/>
</dbReference>
<dbReference type="InterPro" id="IPR039420">
    <property type="entry name" value="WalR-like"/>
</dbReference>
<feature type="domain" description="Response regulatory" evidence="7">
    <location>
        <begin position="12"/>
        <end position="81"/>
    </location>
</feature>
<accession>A0A367MA54</accession>
<dbReference type="SUPFAM" id="SSF52172">
    <property type="entry name" value="CheY-like"/>
    <property type="match status" value="1"/>
</dbReference>
<keyword evidence="4" id="KW-0238">DNA-binding</keyword>
<evidence type="ECO:0000256" key="5">
    <source>
        <dbReference type="ARBA" id="ARBA00023163"/>
    </source>
</evidence>
<dbReference type="GO" id="GO:0000976">
    <property type="term" value="F:transcription cis-regulatory region binding"/>
    <property type="evidence" value="ECO:0007669"/>
    <property type="project" value="TreeGrafter"/>
</dbReference>
<dbReference type="AlphaFoldDB" id="A0A367MA54"/>
<dbReference type="Proteomes" id="UP000253594">
    <property type="component" value="Unassembled WGS sequence"/>
</dbReference>
<evidence type="ECO:0000256" key="6">
    <source>
        <dbReference type="PROSITE-ProRule" id="PRU00169"/>
    </source>
</evidence>
<reference evidence="8 9" key="1">
    <citation type="submission" date="2018-07" db="EMBL/GenBank/DDBJ databases">
        <title>Mechanisms of high-level aminoglycoside resistance among Gram-negative pathogens in Brazil.</title>
        <authorList>
            <person name="Ballaben A.S."/>
            <person name="Darini A.L.C."/>
            <person name="Doi Y."/>
        </authorList>
    </citation>
    <scope>NUCLEOTIDE SEQUENCE [LARGE SCALE GENOMIC DNA]</scope>
    <source>
        <strain evidence="8 9">B2-305</strain>
    </source>
</reference>
<gene>
    <name evidence="8" type="ORF">DT376_13885</name>
</gene>